<keyword evidence="1" id="KW-0902">Two-component regulatory system</keyword>
<dbReference type="GO" id="GO:0000160">
    <property type="term" value="P:phosphorelay signal transduction system"/>
    <property type="evidence" value="ECO:0007669"/>
    <property type="project" value="UniProtKB-KW"/>
</dbReference>
<dbReference type="InterPro" id="IPR008207">
    <property type="entry name" value="Sig_transdc_His_kin_Hpt_dom"/>
</dbReference>
<comment type="caution">
    <text evidence="4">The sequence shown here is derived from an EMBL/GenBank/DDBJ whole genome shotgun (WGS) entry which is preliminary data.</text>
</comment>
<feature type="modified residue" description="Phosphohistidine" evidence="2">
    <location>
        <position position="51"/>
    </location>
</feature>
<evidence type="ECO:0000259" key="3">
    <source>
        <dbReference type="PROSITE" id="PS50894"/>
    </source>
</evidence>
<feature type="domain" description="HPt" evidence="3">
    <location>
        <begin position="11"/>
        <end position="107"/>
    </location>
</feature>
<evidence type="ECO:0000256" key="1">
    <source>
        <dbReference type="ARBA" id="ARBA00023012"/>
    </source>
</evidence>
<evidence type="ECO:0000313" key="5">
    <source>
        <dbReference type="Proteomes" id="UP000026249"/>
    </source>
</evidence>
<dbReference type="GO" id="GO:0004672">
    <property type="term" value="F:protein kinase activity"/>
    <property type="evidence" value="ECO:0007669"/>
    <property type="project" value="UniProtKB-ARBA"/>
</dbReference>
<dbReference type="OrthoDB" id="7867809at2"/>
<evidence type="ECO:0000313" key="4">
    <source>
        <dbReference type="EMBL" id="KAJ57266.1"/>
    </source>
</evidence>
<dbReference type="EMBL" id="JFKE01000001">
    <property type="protein sequence ID" value="KAJ57266.1"/>
    <property type="molecule type" value="Genomic_DNA"/>
</dbReference>
<dbReference type="InterPro" id="IPR036641">
    <property type="entry name" value="HPT_dom_sf"/>
</dbReference>
<dbReference type="Pfam" id="PF01627">
    <property type="entry name" value="Hpt"/>
    <property type="match status" value="1"/>
</dbReference>
<accession>A0A037ZLD5</accession>
<sequence length="110" mass="12126">MLDWDRVLELKDEVGEEAFAEVVELFLEEVEEVLTRFRADGVTETIAEDLHFLRGSAMNLGFSDVAEICGAGEKSAKSLGIEMVSLQPLFESYDKSKTMLLSGIDSSFAA</sequence>
<dbReference type="RefSeq" id="WP_035256058.1">
    <property type="nucleotide sequence ID" value="NZ_JFKE01000001.1"/>
</dbReference>
<organism evidence="4 5">
    <name type="scientific">Actibacterium mucosum KCTC 23349</name>
    <dbReference type="NCBI Taxonomy" id="1454373"/>
    <lineage>
        <taxon>Bacteria</taxon>
        <taxon>Pseudomonadati</taxon>
        <taxon>Pseudomonadota</taxon>
        <taxon>Alphaproteobacteria</taxon>
        <taxon>Rhodobacterales</taxon>
        <taxon>Roseobacteraceae</taxon>
        <taxon>Actibacterium</taxon>
    </lineage>
</organism>
<dbReference type="AlphaFoldDB" id="A0A037ZLD5"/>
<reference evidence="4 5" key="1">
    <citation type="submission" date="2014-03" db="EMBL/GenBank/DDBJ databases">
        <title>Draft Genome Sequence of Actibacterium mucosum KCTC 23349, a Marine Alphaproteobacterium with Complex Ionic Requirements Isolated from Mediterranean Seawater at Malvarrosa Beach, Valencia, Spain.</title>
        <authorList>
            <person name="Arahal D.R."/>
            <person name="Shao Z."/>
            <person name="Lai Q."/>
            <person name="Pujalte M.J."/>
        </authorList>
    </citation>
    <scope>NUCLEOTIDE SEQUENCE [LARGE SCALE GENOMIC DNA]</scope>
    <source>
        <strain evidence="4 5">KCTC 23349</strain>
    </source>
</reference>
<dbReference type="SUPFAM" id="SSF47226">
    <property type="entry name" value="Histidine-containing phosphotransfer domain, HPT domain"/>
    <property type="match status" value="1"/>
</dbReference>
<dbReference type="Proteomes" id="UP000026249">
    <property type="component" value="Unassembled WGS sequence"/>
</dbReference>
<name>A0A037ZLD5_9RHOB</name>
<dbReference type="STRING" id="1454373.ACMU_01860"/>
<proteinExistence type="predicted"/>
<gene>
    <name evidence="4" type="ORF">ACMU_01860</name>
</gene>
<keyword evidence="2" id="KW-0597">Phosphoprotein</keyword>
<dbReference type="Gene3D" id="1.20.120.160">
    <property type="entry name" value="HPT domain"/>
    <property type="match status" value="1"/>
</dbReference>
<dbReference type="PROSITE" id="PS50894">
    <property type="entry name" value="HPT"/>
    <property type="match status" value="1"/>
</dbReference>
<keyword evidence="5" id="KW-1185">Reference proteome</keyword>
<protein>
    <recommendedName>
        <fullName evidence="3">HPt domain-containing protein</fullName>
    </recommendedName>
</protein>
<evidence type="ECO:0000256" key="2">
    <source>
        <dbReference type="PROSITE-ProRule" id="PRU00110"/>
    </source>
</evidence>